<dbReference type="Gene3D" id="1.25.40.10">
    <property type="entry name" value="Tetratricopeptide repeat domain"/>
    <property type="match status" value="1"/>
</dbReference>
<comment type="caution">
    <text evidence="2">The sequence shown here is derived from an EMBL/GenBank/DDBJ whole genome shotgun (WGS) entry which is preliminary data.</text>
</comment>
<keyword evidence="1" id="KW-0472">Membrane</keyword>
<keyword evidence="1" id="KW-1133">Transmembrane helix</keyword>
<sequence>MLTILISFIVSGLISVGVYFLSYNYFLAGLVGMLLLLGANFVVGKRFLNKLTALFKTVEKDMKAGRYDKAISRLKDGYKYSKWQIFVKEQINSQIGIIYYMKKDFKTAKEYLEKGFSKNWLGMCMLATMYFKEKNYEKVEKVMEKAVRGAKKEGFVYSVYAYFLTEMGRKDKAIQILQRGSNKAPLDEKLESNLENLKNGKKMKMQNYGAMWMQLNVDKMPQGVKPYQMLLNRQKIKRK</sequence>
<evidence type="ECO:0000256" key="1">
    <source>
        <dbReference type="SAM" id="Phobius"/>
    </source>
</evidence>
<name>A0A5D0MI62_FLESI</name>
<organism evidence="2 3">
    <name type="scientific">Flexistipes sinusarabici</name>
    <dbReference type="NCBI Taxonomy" id="2352"/>
    <lineage>
        <taxon>Bacteria</taxon>
        <taxon>Pseudomonadati</taxon>
        <taxon>Deferribacterota</taxon>
        <taxon>Deferribacteres</taxon>
        <taxon>Deferribacterales</taxon>
        <taxon>Flexistipitaceae</taxon>
        <taxon>Flexistipes</taxon>
    </lineage>
</organism>
<evidence type="ECO:0000313" key="2">
    <source>
        <dbReference type="EMBL" id="TYB32666.1"/>
    </source>
</evidence>
<dbReference type="RefSeq" id="WP_303701818.1">
    <property type="nucleotide sequence ID" value="NZ_VSIV01000293.1"/>
</dbReference>
<accession>A0A5D0MI62</accession>
<keyword evidence="1" id="KW-0812">Transmembrane</keyword>
<dbReference type="SUPFAM" id="SSF48452">
    <property type="entry name" value="TPR-like"/>
    <property type="match status" value="1"/>
</dbReference>
<reference evidence="2 3" key="1">
    <citation type="submission" date="2019-08" db="EMBL/GenBank/DDBJ databases">
        <title>Genomic characterization of a novel candidate phylum (ARYD3) from a high temperature, high salinity tertiary oil reservoir in north central Oklahoma, USA.</title>
        <authorList>
            <person name="Youssef N.H."/>
            <person name="Yadav A."/>
            <person name="Elshahed M.S."/>
        </authorList>
    </citation>
    <scope>NUCLEOTIDE SEQUENCE [LARGE SCALE GENOMIC DNA]</scope>
    <source>
        <strain evidence="2">ARYD1</strain>
    </source>
</reference>
<evidence type="ECO:0000313" key="3">
    <source>
        <dbReference type="Proteomes" id="UP000323337"/>
    </source>
</evidence>
<dbReference type="Proteomes" id="UP000323337">
    <property type="component" value="Unassembled WGS sequence"/>
</dbReference>
<dbReference type="AlphaFoldDB" id="A0A5D0MI62"/>
<protein>
    <submittedName>
        <fullName evidence="2">Uncharacterized protein</fullName>
    </submittedName>
</protein>
<dbReference type="EMBL" id="VSIV01000293">
    <property type="protein sequence ID" value="TYB32666.1"/>
    <property type="molecule type" value="Genomic_DNA"/>
</dbReference>
<gene>
    <name evidence="2" type="ORF">FXF49_10355</name>
</gene>
<dbReference type="InterPro" id="IPR011990">
    <property type="entry name" value="TPR-like_helical_dom_sf"/>
</dbReference>
<feature type="transmembrane region" description="Helical" evidence="1">
    <location>
        <begin position="25"/>
        <end position="43"/>
    </location>
</feature>
<proteinExistence type="predicted"/>